<evidence type="ECO:0000256" key="1">
    <source>
        <dbReference type="SAM" id="Phobius"/>
    </source>
</evidence>
<comment type="caution">
    <text evidence="3">The sequence shown here is derived from an EMBL/GenBank/DDBJ whole genome shotgun (WGS) entry which is preliminary data.</text>
</comment>
<dbReference type="PANTHER" id="PTHR42208">
    <property type="entry name" value="HEAVY METAL TRANSPORTER-RELATED"/>
    <property type="match status" value="1"/>
</dbReference>
<organism evidence="3 4">
    <name type="scientific">Hufsiella ginkgonis</name>
    <dbReference type="NCBI Taxonomy" id="2695274"/>
    <lineage>
        <taxon>Bacteria</taxon>
        <taxon>Pseudomonadati</taxon>
        <taxon>Bacteroidota</taxon>
        <taxon>Sphingobacteriia</taxon>
        <taxon>Sphingobacteriales</taxon>
        <taxon>Sphingobacteriaceae</taxon>
        <taxon>Hufsiella</taxon>
    </lineage>
</organism>
<accession>A0A7K1Y0J1</accession>
<dbReference type="AlphaFoldDB" id="A0A7K1Y0J1"/>
<feature type="transmembrane region" description="Helical" evidence="1">
    <location>
        <begin position="153"/>
        <end position="177"/>
    </location>
</feature>
<protein>
    <submittedName>
        <fullName evidence="3">Sulfite exporter TauE/SafE family protein</fullName>
    </submittedName>
</protein>
<feature type="transmembrane region" description="Helical" evidence="1">
    <location>
        <begin position="118"/>
        <end position="141"/>
    </location>
</feature>
<dbReference type="RefSeq" id="WP_160907718.1">
    <property type="nucleotide sequence ID" value="NZ_WVHS01000003.1"/>
</dbReference>
<evidence type="ECO:0000259" key="2">
    <source>
        <dbReference type="Pfam" id="PF13386"/>
    </source>
</evidence>
<dbReference type="PANTHER" id="PTHR42208:SF1">
    <property type="entry name" value="HEAVY METAL TRANSPORTER"/>
    <property type="match status" value="1"/>
</dbReference>
<gene>
    <name evidence="3" type="ORF">GS398_15685</name>
</gene>
<keyword evidence="4" id="KW-1185">Reference proteome</keyword>
<keyword evidence="1" id="KW-1133">Transmembrane helix</keyword>
<evidence type="ECO:0000313" key="3">
    <source>
        <dbReference type="EMBL" id="MXV16743.1"/>
    </source>
</evidence>
<dbReference type="Pfam" id="PF13386">
    <property type="entry name" value="DsbD_2"/>
    <property type="match status" value="1"/>
</dbReference>
<evidence type="ECO:0000313" key="4">
    <source>
        <dbReference type="Proteomes" id="UP000451233"/>
    </source>
</evidence>
<dbReference type="Proteomes" id="UP000451233">
    <property type="component" value="Unassembled WGS sequence"/>
</dbReference>
<name>A0A7K1Y0J1_9SPHI</name>
<feature type="domain" description="Urease accessory protein UreH-like transmembrane" evidence="2">
    <location>
        <begin position="7"/>
        <end position="199"/>
    </location>
</feature>
<reference evidence="3 4" key="1">
    <citation type="submission" date="2019-11" db="EMBL/GenBank/DDBJ databases">
        <title>Pedobacter sp. HMF7056 Genome sequencing and assembly.</title>
        <authorList>
            <person name="Kang H."/>
            <person name="Kim H."/>
            <person name="Joh K."/>
        </authorList>
    </citation>
    <scope>NUCLEOTIDE SEQUENCE [LARGE SCALE GENOMIC DNA]</scope>
    <source>
        <strain evidence="3 4">HMF7056</strain>
    </source>
</reference>
<keyword evidence="1" id="KW-0472">Membrane</keyword>
<feature type="transmembrane region" description="Helical" evidence="1">
    <location>
        <begin position="44"/>
        <end position="64"/>
    </location>
</feature>
<dbReference type="EMBL" id="WVHS01000003">
    <property type="protein sequence ID" value="MXV16743.1"/>
    <property type="molecule type" value="Genomic_DNA"/>
</dbReference>
<feature type="transmembrane region" description="Helical" evidence="1">
    <location>
        <begin position="76"/>
        <end position="98"/>
    </location>
</feature>
<sequence length="227" mass="24225">MSDNTLAFFTGLFGSIHCLGMCGPLAFSVPSAHAGSWMLVFDKLIYQLGRVVSYTLLGVLTGFIGKQLWMAGLQQVVSIVSGLLIVTAACSLLLKWTGPKHSLTFPFTRLLSLALKHRYNHLVIGMLNGMLPCGFVSLALAGAINTGTVAGAAVYMTCFGAGTMPLMLVATLGAGWITPLFRKKINKVVPWFMLCLGAWFVLRGLTLSVPYLVPGKEAAKPGVAVCR</sequence>
<keyword evidence="1" id="KW-0812">Transmembrane</keyword>
<feature type="transmembrane region" description="Helical" evidence="1">
    <location>
        <begin position="189"/>
        <end position="213"/>
    </location>
</feature>
<dbReference type="InterPro" id="IPR039447">
    <property type="entry name" value="UreH-like_TM_dom"/>
</dbReference>
<proteinExistence type="predicted"/>